<proteinExistence type="inferred from homology"/>
<keyword evidence="1 5" id="KW-0820">tRNA-binding</keyword>
<dbReference type="CDD" id="cd00165">
    <property type="entry name" value="S4"/>
    <property type="match status" value="1"/>
</dbReference>
<keyword evidence="8" id="KW-1185">Reference proteome</keyword>
<dbReference type="Pfam" id="PF01479">
    <property type="entry name" value="S4"/>
    <property type="match status" value="1"/>
</dbReference>
<dbReference type="RefSeq" id="WP_102227413.1">
    <property type="nucleotide sequence ID" value="NZ_PNFY01000003.1"/>
</dbReference>
<dbReference type="OrthoDB" id="9805210at2"/>
<dbReference type="Proteomes" id="UP000235682">
    <property type="component" value="Unassembled WGS sequence"/>
</dbReference>
<comment type="similarity">
    <text evidence="5">Belongs to the RqcP family.</text>
</comment>
<organism evidence="7 8">
    <name type="scientific">Dolosicoccus paucivorans</name>
    <dbReference type="NCBI Taxonomy" id="84521"/>
    <lineage>
        <taxon>Bacteria</taxon>
        <taxon>Bacillati</taxon>
        <taxon>Bacillota</taxon>
        <taxon>Bacilli</taxon>
        <taxon>Lactobacillales</taxon>
        <taxon>Aerococcaceae</taxon>
        <taxon>Dolosicoccus</taxon>
    </lineage>
</organism>
<dbReference type="InterPro" id="IPR036986">
    <property type="entry name" value="S4_RNA-bd_sf"/>
</dbReference>
<protein>
    <recommendedName>
        <fullName evidence="5">RQC P-site tRNA stabilizing factor</fullName>
        <shortName evidence="5">RqcP</shortName>
    </recommendedName>
    <alternativeName>
        <fullName evidence="5">Ribosome-associated protein quality control protein P</fullName>
    </alternativeName>
</protein>
<dbReference type="Gene3D" id="3.10.290.10">
    <property type="entry name" value="RNA-binding S4 domain"/>
    <property type="match status" value="1"/>
</dbReference>
<dbReference type="GO" id="GO:0072344">
    <property type="term" value="P:rescue of stalled ribosome"/>
    <property type="evidence" value="ECO:0007669"/>
    <property type="project" value="UniProtKB-UniRule"/>
</dbReference>
<evidence type="ECO:0000259" key="6">
    <source>
        <dbReference type="SMART" id="SM00363"/>
    </source>
</evidence>
<reference evidence="7 8" key="1">
    <citation type="submission" date="2017-09" db="EMBL/GenBank/DDBJ databases">
        <title>Bacterial strain isolated from the female urinary microbiota.</title>
        <authorList>
            <person name="Thomas-White K."/>
            <person name="Kumar N."/>
            <person name="Forster S."/>
            <person name="Putonti C."/>
            <person name="Lawley T."/>
            <person name="Wolfe A.J."/>
        </authorList>
    </citation>
    <scope>NUCLEOTIDE SEQUENCE [LARGE SCALE GENOMIC DNA]</scope>
    <source>
        <strain evidence="7 8">UMB0852</strain>
    </source>
</reference>
<dbReference type="HAMAP" id="MF_00871">
    <property type="entry name" value="RqcP"/>
    <property type="match status" value="1"/>
</dbReference>
<dbReference type="AlphaFoldDB" id="A0A2N6SL22"/>
<name>A0A2N6SL22_9LACT</name>
<gene>
    <name evidence="5" type="primary">rqcP</name>
    <name evidence="7" type="ORF">CJ205_07930</name>
</gene>
<keyword evidence="2 5" id="KW-0699">rRNA-binding</keyword>
<evidence type="ECO:0000256" key="1">
    <source>
        <dbReference type="ARBA" id="ARBA00022555"/>
    </source>
</evidence>
<feature type="domain" description="RNA-binding S4" evidence="6">
    <location>
        <begin position="1"/>
        <end position="62"/>
    </location>
</feature>
<dbReference type="SUPFAM" id="SSF55174">
    <property type="entry name" value="Alpha-L RNA-binding motif"/>
    <property type="match status" value="1"/>
</dbReference>
<accession>A0A2N6SL22</accession>
<evidence type="ECO:0000256" key="4">
    <source>
        <dbReference type="ARBA" id="ARBA00022917"/>
    </source>
</evidence>
<keyword evidence="4 5" id="KW-0648">Protein biosynthesis</keyword>
<comment type="subunit">
    <text evidence="5">Associates with stalled 50S ribosomal subunits. Binds to RqcH, 23S rRNA and the P-site tRNA. Does not require RqcH for association with 50S subunits.</text>
</comment>
<evidence type="ECO:0000256" key="5">
    <source>
        <dbReference type="HAMAP-Rule" id="MF_00871"/>
    </source>
</evidence>
<comment type="caution">
    <text evidence="7">The sequence shown here is derived from an EMBL/GenBank/DDBJ whole genome shotgun (WGS) entry which is preliminary data.</text>
</comment>
<evidence type="ECO:0000313" key="7">
    <source>
        <dbReference type="EMBL" id="PMC57765.1"/>
    </source>
</evidence>
<sequence length="92" mass="10654">MRLDKYLKVSRLIKRRTVAKEVADQGRITINGQVAKSSTRVAVGDEMTIQFGHRLLTVRVLSLKKGLRKEEAKEMYEIVKEERIESPRQVDE</sequence>
<dbReference type="STRING" id="84521.SAMN04487994_103216"/>
<dbReference type="GO" id="GO:0043023">
    <property type="term" value="F:ribosomal large subunit binding"/>
    <property type="evidence" value="ECO:0007669"/>
    <property type="project" value="UniProtKB-UniRule"/>
</dbReference>
<dbReference type="SMART" id="SM00363">
    <property type="entry name" value="S4"/>
    <property type="match status" value="1"/>
</dbReference>
<dbReference type="InterPro" id="IPR002942">
    <property type="entry name" value="S4_RNA-bd"/>
</dbReference>
<dbReference type="PIRSF" id="PIRSF038881">
    <property type="entry name" value="RNAbp_HP1423"/>
    <property type="match status" value="1"/>
</dbReference>
<dbReference type="PROSITE" id="PS50889">
    <property type="entry name" value="S4"/>
    <property type="match status" value="1"/>
</dbReference>
<evidence type="ECO:0000256" key="2">
    <source>
        <dbReference type="ARBA" id="ARBA00022730"/>
    </source>
</evidence>
<keyword evidence="3 5" id="KW-0694">RNA-binding</keyword>
<dbReference type="EMBL" id="PNHE01000049">
    <property type="protein sequence ID" value="PMC57765.1"/>
    <property type="molecule type" value="Genomic_DNA"/>
</dbReference>
<evidence type="ECO:0000313" key="8">
    <source>
        <dbReference type="Proteomes" id="UP000235682"/>
    </source>
</evidence>
<dbReference type="InterPro" id="IPR025490">
    <property type="entry name" value="RqcP"/>
</dbReference>
<evidence type="ECO:0000256" key="3">
    <source>
        <dbReference type="ARBA" id="ARBA00022884"/>
    </source>
</evidence>
<dbReference type="GO" id="GO:0019843">
    <property type="term" value="F:rRNA binding"/>
    <property type="evidence" value="ECO:0007669"/>
    <property type="project" value="UniProtKB-UniRule"/>
</dbReference>
<dbReference type="GO" id="GO:0000049">
    <property type="term" value="F:tRNA binding"/>
    <property type="evidence" value="ECO:0007669"/>
    <property type="project" value="UniProtKB-UniRule"/>
</dbReference>
<comment type="function">
    <text evidence="5">Key component of the ribosome quality control system (RQC), a ribosome-associated complex that mediates the extraction of incompletely synthesized nascent chains from stalled ribosomes and their subsequent degradation. RqcH recruits Ala-charged tRNA, and with RqcP directs the elongation of stalled nascent chains on 50S ribosomal subunits, leading to non-templated C-terminal alanine extensions (Ala tail). The Ala tail promotes nascent chain degradation. RqcP is associated with the translocation-like movement of the peptidyl-tRNA from the A-site into the P-site.</text>
</comment>